<proteinExistence type="predicted"/>
<feature type="domain" description="Helicase ATP-binding" evidence="4">
    <location>
        <begin position="113"/>
        <end position="175"/>
    </location>
</feature>
<dbReference type="InterPro" id="IPR027417">
    <property type="entry name" value="P-loop_NTPase"/>
</dbReference>
<dbReference type="PROSITE" id="PS51192">
    <property type="entry name" value="HELICASE_ATP_BIND_1"/>
    <property type="match status" value="1"/>
</dbReference>
<accession>A0A319D163</accession>
<dbReference type="InterPro" id="IPR038718">
    <property type="entry name" value="SNF2-like_sf"/>
</dbReference>
<evidence type="ECO:0000259" key="4">
    <source>
        <dbReference type="PROSITE" id="PS51192"/>
    </source>
</evidence>
<evidence type="ECO:0000313" key="5">
    <source>
        <dbReference type="EMBL" id="PYH90759.1"/>
    </source>
</evidence>
<dbReference type="EMBL" id="KZ825969">
    <property type="protein sequence ID" value="PYH90759.1"/>
    <property type="molecule type" value="Genomic_DNA"/>
</dbReference>
<dbReference type="GO" id="GO:0008094">
    <property type="term" value="F:ATP-dependent activity, acting on DNA"/>
    <property type="evidence" value="ECO:0007669"/>
    <property type="project" value="TreeGrafter"/>
</dbReference>
<name>A0A319D163_9EURO</name>
<evidence type="ECO:0000256" key="1">
    <source>
        <dbReference type="ARBA" id="ARBA00022741"/>
    </source>
</evidence>
<dbReference type="VEuPathDB" id="FungiDB:BO71DRAFT_461603"/>
<keyword evidence="6" id="KW-1185">Reference proteome</keyword>
<keyword evidence="2" id="KW-0378">Hydrolase</keyword>
<organism evidence="5 6">
    <name type="scientific">Aspergillus ellipticus CBS 707.79</name>
    <dbReference type="NCBI Taxonomy" id="1448320"/>
    <lineage>
        <taxon>Eukaryota</taxon>
        <taxon>Fungi</taxon>
        <taxon>Dikarya</taxon>
        <taxon>Ascomycota</taxon>
        <taxon>Pezizomycotina</taxon>
        <taxon>Eurotiomycetes</taxon>
        <taxon>Eurotiomycetidae</taxon>
        <taxon>Eurotiales</taxon>
        <taxon>Aspergillaceae</taxon>
        <taxon>Aspergillus</taxon>
        <taxon>Aspergillus subgen. Circumdati</taxon>
    </lineage>
</organism>
<gene>
    <name evidence="5" type="ORF">BO71DRAFT_461603</name>
</gene>
<sequence>MEFYSQETVAFILHIINSFKKRYKAAINRNKDNHLKIYHGDGRRQIGATVFVQGRLSKDYNCFSGHLKNADTVIITSYHTLESRHGPQAVKTWCIKKDRFFDTKAKTIPTDFPQSLKGMFELAVFDEAHYLRNNFSGQTLAYTWLEARFNLLLSATPFFNSIRDFSSYTKLLLPACGRDTAHGNNIPALLTAKPGSSEEQYLCSQEFVNNCVFEKGISDMECAVRLRAVIIHLMVRRIKASEIPFRNGHKIGTDIPPSIRRIKEPEFTPAERNIYRDIELTHRRHLFIKDKDHPGRYR</sequence>
<dbReference type="STRING" id="1448320.A0A319D163"/>
<dbReference type="AlphaFoldDB" id="A0A319D163"/>
<dbReference type="GO" id="GO:0005634">
    <property type="term" value="C:nucleus"/>
    <property type="evidence" value="ECO:0007669"/>
    <property type="project" value="TreeGrafter"/>
</dbReference>
<evidence type="ECO:0000313" key="6">
    <source>
        <dbReference type="Proteomes" id="UP000247810"/>
    </source>
</evidence>
<dbReference type="GO" id="GO:0006281">
    <property type="term" value="P:DNA repair"/>
    <property type="evidence" value="ECO:0007669"/>
    <property type="project" value="TreeGrafter"/>
</dbReference>
<dbReference type="SUPFAM" id="SSF52540">
    <property type="entry name" value="P-loop containing nucleoside triphosphate hydrolases"/>
    <property type="match status" value="1"/>
</dbReference>
<protein>
    <recommendedName>
        <fullName evidence="4">Helicase ATP-binding domain-containing protein</fullName>
    </recommendedName>
</protein>
<dbReference type="GO" id="GO:0016787">
    <property type="term" value="F:hydrolase activity"/>
    <property type="evidence" value="ECO:0007669"/>
    <property type="project" value="UniProtKB-KW"/>
</dbReference>
<keyword evidence="1" id="KW-0547">Nucleotide-binding</keyword>
<dbReference type="InterPro" id="IPR000330">
    <property type="entry name" value="SNF2_N"/>
</dbReference>
<dbReference type="Proteomes" id="UP000247810">
    <property type="component" value="Unassembled WGS sequence"/>
</dbReference>
<evidence type="ECO:0000256" key="3">
    <source>
        <dbReference type="ARBA" id="ARBA00022840"/>
    </source>
</evidence>
<dbReference type="InterPro" id="IPR014001">
    <property type="entry name" value="Helicase_ATP-bd"/>
</dbReference>
<dbReference type="GO" id="GO:0005524">
    <property type="term" value="F:ATP binding"/>
    <property type="evidence" value="ECO:0007669"/>
    <property type="project" value="UniProtKB-KW"/>
</dbReference>
<dbReference type="Gene3D" id="3.40.50.10810">
    <property type="entry name" value="Tandem AAA-ATPase domain"/>
    <property type="match status" value="1"/>
</dbReference>
<keyword evidence="3" id="KW-0067">ATP-binding</keyword>
<dbReference type="PANTHER" id="PTHR45626">
    <property type="entry name" value="TRANSCRIPTION TERMINATION FACTOR 2-RELATED"/>
    <property type="match status" value="1"/>
</dbReference>
<dbReference type="Pfam" id="PF00176">
    <property type="entry name" value="SNF2-rel_dom"/>
    <property type="match status" value="1"/>
</dbReference>
<evidence type="ECO:0000256" key="2">
    <source>
        <dbReference type="ARBA" id="ARBA00022801"/>
    </source>
</evidence>
<reference evidence="5 6" key="1">
    <citation type="submission" date="2018-02" db="EMBL/GenBank/DDBJ databases">
        <title>The genomes of Aspergillus section Nigri reveals drivers in fungal speciation.</title>
        <authorList>
            <consortium name="DOE Joint Genome Institute"/>
            <person name="Vesth T.C."/>
            <person name="Nybo J."/>
            <person name="Theobald S."/>
            <person name="Brandl J."/>
            <person name="Frisvad J.C."/>
            <person name="Nielsen K.F."/>
            <person name="Lyhne E.K."/>
            <person name="Kogle M.E."/>
            <person name="Kuo A."/>
            <person name="Riley R."/>
            <person name="Clum A."/>
            <person name="Nolan M."/>
            <person name="Lipzen A."/>
            <person name="Salamov A."/>
            <person name="Henrissat B."/>
            <person name="Wiebenga A."/>
            <person name="De vries R.P."/>
            <person name="Grigoriev I.V."/>
            <person name="Mortensen U.H."/>
            <person name="Andersen M.R."/>
            <person name="Baker S.E."/>
        </authorList>
    </citation>
    <scope>NUCLEOTIDE SEQUENCE [LARGE SCALE GENOMIC DNA]</scope>
    <source>
        <strain evidence="5 6">CBS 707.79</strain>
    </source>
</reference>
<dbReference type="OrthoDB" id="4510417at2759"/>
<dbReference type="InterPro" id="IPR050628">
    <property type="entry name" value="SNF2_RAD54_helicase_TF"/>
</dbReference>